<name>D2VQG9_NAEGR</name>
<dbReference type="PANTHER" id="PTHR21136:SF168">
    <property type="entry name" value="VESICLE-ASSOCIATED MEMBRANE PROTEIN 9"/>
    <property type="match status" value="1"/>
</dbReference>
<evidence type="ECO:0000313" key="7">
    <source>
        <dbReference type="Proteomes" id="UP000006671"/>
    </source>
</evidence>
<keyword evidence="1" id="KW-0813">Transport</keyword>
<dbReference type="GO" id="GO:0016020">
    <property type="term" value="C:membrane"/>
    <property type="evidence" value="ECO:0007669"/>
    <property type="project" value="InterPro"/>
</dbReference>
<dbReference type="PANTHER" id="PTHR21136">
    <property type="entry name" value="SNARE PROTEINS"/>
    <property type="match status" value="1"/>
</dbReference>
<evidence type="ECO:0000256" key="4">
    <source>
        <dbReference type="SAM" id="Phobius"/>
    </source>
</evidence>
<organism evidence="7">
    <name type="scientific">Naegleria gruberi</name>
    <name type="common">Amoeba</name>
    <dbReference type="NCBI Taxonomy" id="5762"/>
    <lineage>
        <taxon>Eukaryota</taxon>
        <taxon>Discoba</taxon>
        <taxon>Heterolobosea</taxon>
        <taxon>Tetramitia</taxon>
        <taxon>Eutetramitia</taxon>
        <taxon>Vahlkampfiidae</taxon>
        <taxon>Naegleria</taxon>
    </lineage>
</organism>
<keyword evidence="4" id="KW-0472">Membrane</keyword>
<dbReference type="KEGG" id="ngr:NAEGRDRAFT_71222"/>
<keyword evidence="4" id="KW-1133">Transmembrane helix</keyword>
<protein>
    <submittedName>
        <fullName evidence="6">Predicted protein</fullName>
    </submittedName>
</protein>
<dbReference type="InterPro" id="IPR001388">
    <property type="entry name" value="Synaptobrevin-like"/>
</dbReference>
<dbReference type="STRING" id="5762.D2VQG9"/>
<keyword evidence="4" id="KW-0812">Transmembrane</keyword>
<dbReference type="InParanoid" id="D2VQG9"/>
<dbReference type="GO" id="GO:0015031">
    <property type="term" value="P:protein transport"/>
    <property type="evidence" value="ECO:0007669"/>
    <property type="project" value="UniProtKB-KW"/>
</dbReference>
<keyword evidence="2" id="KW-0175">Coiled coil</keyword>
<dbReference type="Gene3D" id="3.30.450.50">
    <property type="entry name" value="Longin domain"/>
    <property type="match status" value="1"/>
</dbReference>
<dbReference type="SUPFAM" id="SSF58038">
    <property type="entry name" value="SNARE fusion complex"/>
    <property type="match status" value="1"/>
</dbReference>
<dbReference type="VEuPathDB" id="AmoebaDB:NAEGRDRAFT_71222"/>
<dbReference type="AlphaFoldDB" id="D2VQG9"/>
<dbReference type="Pfam" id="PF00957">
    <property type="entry name" value="Synaptobrevin"/>
    <property type="match status" value="1"/>
</dbReference>
<evidence type="ECO:0000256" key="3">
    <source>
        <dbReference type="SAM" id="MobiDB-lite"/>
    </source>
</evidence>
<dbReference type="Gene3D" id="1.20.5.110">
    <property type="match status" value="1"/>
</dbReference>
<dbReference type="PRINTS" id="PR00219">
    <property type="entry name" value="SYNAPTOBREVN"/>
</dbReference>
<keyword evidence="1" id="KW-0653">Protein transport</keyword>
<proteinExistence type="predicted"/>
<accession>D2VQG9</accession>
<dbReference type="InterPro" id="IPR011012">
    <property type="entry name" value="Longin-like_dom_sf"/>
</dbReference>
<feature type="transmembrane region" description="Helical" evidence="4">
    <location>
        <begin position="259"/>
        <end position="281"/>
    </location>
</feature>
<keyword evidence="7" id="KW-1185">Reference proteome</keyword>
<evidence type="ECO:0000256" key="1">
    <source>
        <dbReference type="ARBA" id="ARBA00022927"/>
    </source>
</evidence>
<dbReference type="PROSITE" id="PS50892">
    <property type="entry name" value="V_SNARE"/>
    <property type="match status" value="1"/>
</dbReference>
<dbReference type="InterPro" id="IPR042855">
    <property type="entry name" value="V_SNARE_CC"/>
</dbReference>
<dbReference type="InterPro" id="IPR051097">
    <property type="entry name" value="Synaptobrevin-like_transport"/>
</dbReference>
<dbReference type="CDD" id="cd15843">
    <property type="entry name" value="R-SNARE"/>
    <property type="match status" value="1"/>
</dbReference>
<dbReference type="GO" id="GO:0016192">
    <property type="term" value="P:vesicle-mediated transport"/>
    <property type="evidence" value="ECO:0007669"/>
    <property type="project" value="InterPro"/>
</dbReference>
<evidence type="ECO:0000313" key="6">
    <source>
        <dbReference type="EMBL" id="EFC40947.1"/>
    </source>
</evidence>
<dbReference type="SUPFAM" id="SSF64356">
    <property type="entry name" value="SNARE-like"/>
    <property type="match status" value="1"/>
</dbReference>
<dbReference type="EMBL" id="GG738889">
    <property type="protein sequence ID" value="EFC40947.1"/>
    <property type="molecule type" value="Genomic_DNA"/>
</dbReference>
<dbReference type="GeneID" id="8855587"/>
<feature type="region of interest" description="Disordered" evidence="3">
    <location>
        <begin position="1"/>
        <end position="25"/>
    </location>
</feature>
<gene>
    <name evidence="6" type="ORF">NAEGRDRAFT_71222</name>
</gene>
<dbReference type="OrthoDB" id="1719357at2759"/>
<feature type="domain" description="V-SNARE coiled-coil homology" evidence="5">
    <location>
        <begin position="198"/>
        <end position="258"/>
    </location>
</feature>
<dbReference type="OMA" id="IHVLEHH"/>
<evidence type="ECO:0000259" key="5">
    <source>
        <dbReference type="PROSITE" id="PS50892"/>
    </source>
</evidence>
<dbReference type="RefSeq" id="XP_002673691.1">
    <property type="nucleotide sequence ID" value="XM_002673645.1"/>
</dbReference>
<sequence>MSRNNASERTPILGGGSSEHQSNTNNNYHDIHMVAVFSRPGPSMENNYLATPQNSKIYFHGDAALRPQLQKTTENLRSTCFKVVEKQRTDLNQFNDSSLASSIFKTTFQIATQQIHVLEHHFNGRFYFYVCIAEESTHLRICFGLLDRVKNEFIKLLQSINYEIFKSNNQRLHEDFYKKVEKLLGQQLDYCTRVENDKIVLIQSQIEDVKKIMVSNIDKIIVNMESTRDLSQKTTDLNSDSQTFVYQAKSTKNRMMCRVVTVISIIACILISILIFIILMIKYA</sequence>
<evidence type="ECO:0000256" key="2">
    <source>
        <dbReference type="PROSITE-ProRule" id="PRU00290"/>
    </source>
</evidence>
<reference evidence="6 7" key="1">
    <citation type="journal article" date="2010" name="Cell">
        <title>The genome of Naegleria gruberi illuminates early eukaryotic versatility.</title>
        <authorList>
            <person name="Fritz-Laylin L.K."/>
            <person name="Prochnik S.E."/>
            <person name="Ginger M.L."/>
            <person name="Dacks J.B."/>
            <person name="Carpenter M.L."/>
            <person name="Field M.C."/>
            <person name="Kuo A."/>
            <person name="Paredez A."/>
            <person name="Chapman J."/>
            <person name="Pham J."/>
            <person name="Shu S."/>
            <person name="Neupane R."/>
            <person name="Cipriano M."/>
            <person name="Mancuso J."/>
            <person name="Tu H."/>
            <person name="Salamov A."/>
            <person name="Lindquist E."/>
            <person name="Shapiro H."/>
            <person name="Lucas S."/>
            <person name="Grigoriev I.V."/>
            <person name="Cande W.Z."/>
            <person name="Fulton C."/>
            <person name="Rokhsar D.S."/>
            <person name="Dawson S.C."/>
        </authorList>
    </citation>
    <scope>NUCLEOTIDE SEQUENCE [LARGE SCALE GENOMIC DNA]</scope>
    <source>
        <strain evidence="6 7">NEG-M</strain>
    </source>
</reference>
<dbReference type="Proteomes" id="UP000006671">
    <property type="component" value="Unassembled WGS sequence"/>
</dbReference>